<keyword evidence="3" id="KW-1185">Reference proteome</keyword>
<dbReference type="CDD" id="cd17748">
    <property type="entry name" value="BRCT_DNA_ligase_like"/>
    <property type="match status" value="1"/>
</dbReference>
<gene>
    <name evidence="2" type="ORF">Mettu_0937</name>
</gene>
<dbReference type="PROSITE" id="PS50172">
    <property type="entry name" value="BRCT"/>
    <property type="match status" value="1"/>
</dbReference>
<proteinExistence type="predicted"/>
<evidence type="ECO:0000259" key="1">
    <source>
        <dbReference type="PROSITE" id="PS50172"/>
    </source>
</evidence>
<accession>G3IRC5</accession>
<dbReference type="HOGENOM" id="CLU_107477_0_0_6"/>
<dbReference type="InterPro" id="IPR001357">
    <property type="entry name" value="BRCT_dom"/>
</dbReference>
<dbReference type="RefSeq" id="WP_006890111.1">
    <property type="nucleotide sequence ID" value="NZ_JH109152.1"/>
</dbReference>
<organism evidence="2 3">
    <name type="scientific">Methylobacter tundripaludum (strain ATCC BAA-1195 / DSM 17260 / SV96)</name>
    <dbReference type="NCBI Taxonomy" id="697282"/>
    <lineage>
        <taxon>Bacteria</taxon>
        <taxon>Pseudomonadati</taxon>
        <taxon>Pseudomonadota</taxon>
        <taxon>Gammaproteobacteria</taxon>
        <taxon>Methylococcales</taxon>
        <taxon>Methylococcaceae</taxon>
        <taxon>Methylobacter</taxon>
    </lineage>
</organism>
<dbReference type="InterPro" id="IPR036420">
    <property type="entry name" value="BRCT_dom_sf"/>
</dbReference>
<evidence type="ECO:0000313" key="3">
    <source>
        <dbReference type="Proteomes" id="UP000004664"/>
    </source>
</evidence>
<evidence type="ECO:0000313" key="2">
    <source>
        <dbReference type="EMBL" id="EGW22136.1"/>
    </source>
</evidence>
<sequence length="211" mass="23476">MNRYHNNQLPPGFHAASNEIKAINTLYGLIMGITADQVINDNEIHFLNLWLKDNEAYTRSFPLNVVKQRIDDILADNIITQEEREDFYQTLSKLIGGTFQETGAAGGFSTSFGNQEPDELIVNGSTFCLTGAFITGTRDKCEQIITELGGIPAKSVTKKLDYLVIGALASRDWIATSHGRKIEKALLYQEQGSPVTILCEESWAKFINITN</sequence>
<protein>
    <submittedName>
        <fullName evidence="2">BRCT domain protein</fullName>
    </submittedName>
</protein>
<dbReference type="Proteomes" id="UP000004664">
    <property type="component" value="Unassembled WGS sequence"/>
</dbReference>
<feature type="domain" description="BRCT" evidence="1">
    <location>
        <begin position="117"/>
        <end position="203"/>
    </location>
</feature>
<dbReference type="SUPFAM" id="SSF52113">
    <property type="entry name" value="BRCT domain"/>
    <property type="match status" value="1"/>
</dbReference>
<name>G3IRC5_METTV</name>
<dbReference type="EMBL" id="JH109152">
    <property type="protein sequence ID" value="EGW22136.1"/>
    <property type="molecule type" value="Genomic_DNA"/>
</dbReference>
<dbReference type="Gene3D" id="3.40.50.10190">
    <property type="entry name" value="BRCT domain"/>
    <property type="match status" value="1"/>
</dbReference>
<dbReference type="AlphaFoldDB" id="G3IRC5"/>
<dbReference type="eggNOG" id="COG0272">
    <property type="taxonomic scope" value="Bacteria"/>
</dbReference>
<reference evidence="2 3" key="1">
    <citation type="submission" date="2011-06" db="EMBL/GenBank/DDBJ databases">
        <title>Genomic sequence of Methylobacter tundripaludum SV96.</title>
        <authorList>
            <consortium name="US DOE Joint Genome Institute"/>
            <person name="Lucas S."/>
            <person name="Han J."/>
            <person name="Lapidus A."/>
            <person name="Cheng J.-F."/>
            <person name="Goodwin L."/>
            <person name="Pitluck S."/>
            <person name="Held B."/>
            <person name="Detter J.C."/>
            <person name="Han C."/>
            <person name="Tapia R."/>
            <person name="Land M."/>
            <person name="Hauser L."/>
            <person name="Kyrpides N."/>
            <person name="Ivanova N."/>
            <person name="Ovchinnikova G."/>
            <person name="Pagani I."/>
            <person name="Klotz M.G."/>
            <person name="Dispirito A.A."/>
            <person name="Murrell J.C."/>
            <person name="Dunfield P."/>
            <person name="Kalyuzhnaya M.G."/>
            <person name="Svenning M."/>
            <person name="Trotsenko Y.A."/>
            <person name="Stein L.Y."/>
            <person name="Woyke T."/>
        </authorList>
    </citation>
    <scope>NUCLEOTIDE SEQUENCE [LARGE SCALE GENOMIC DNA]</scope>
    <source>
        <strain evidence="3">ATCC BAA-1195 / DSM 17260 / SV96</strain>
    </source>
</reference>
<dbReference type="Pfam" id="PF00533">
    <property type="entry name" value="BRCT"/>
    <property type="match status" value="1"/>
</dbReference>
<dbReference type="STRING" id="697282.Mettu_0937"/>